<sequence>MTDYRKSLPALAMSDSSLLPPYSVNSSLSSEDLRADAESLSSQGSLDRQHSGGHRHDYSYNQTNLSASRSKSGSTDMLPDKPKKEKSGLLSRFKSRSRELLDDSPKHQTVSPQTSQVVSLEEFLEESRYRESTDTDCGPVFEGPPDDTGRMPSKNSDMDGQNDLSRDRSPTQQSHLTSSFKSDTSQQSEFVVNISGANYTSTPTSSRSEYPAGRSDSLRSLKRMAPPPPPPPSNQQRSTGPSPAGRSRQPIGGNIPIMKDNSPRDYSAPTNRTTYDRPKNLAGDVGRYRNGTDSPNDMYSSTQSPTGSTRDRRQAPTTAPMATPSPQNSNIARPRPRPPNRPNDEQPSPGGAAPAGGSGAAGPREGMTKEQSVWYEYGCV</sequence>
<feature type="compositionally biased region" description="Polar residues" evidence="1">
    <location>
        <begin position="153"/>
        <end position="163"/>
    </location>
</feature>
<accession>A0ABM0LWQ9</accession>
<feature type="compositionally biased region" description="Basic and acidic residues" evidence="1">
    <location>
        <begin position="78"/>
        <end position="87"/>
    </location>
</feature>
<evidence type="ECO:0000313" key="2">
    <source>
        <dbReference type="Proteomes" id="UP000694865"/>
    </source>
</evidence>
<keyword evidence="2" id="KW-1185">Reference proteome</keyword>
<name>A0ABM0LWQ9_SACKO</name>
<feature type="compositionally biased region" description="Polar residues" evidence="1">
    <location>
        <begin position="291"/>
        <end position="308"/>
    </location>
</feature>
<feature type="compositionally biased region" description="Polar residues" evidence="1">
    <location>
        <begin position="59"/>
        <end position="75"/>
    </location>
</feature>
<dbReference type="GeneID" id="102806507"/>
<feature type="compositionally biased region" description="Basic and acidic residues" evidence="1">
    <location>
        <begin position="47"/>
        <end position="58"/>
    </location>
</feature>
<gene>
    <name evidence="3" type="primary">LOC102806507</name>
</gene>
<evidence type="ECO:0000256" key="1">
    <source>
        <dbReference type="SAM" id="MobiDB-lite"/>
    </source>
</evidence>
<feature type="compositionally biased region" description="Polar residues" evidence="1">
    <location>
        <begin position="170"/>
        <end position="208"/>
    </location>
</feature>
<proteinExistence type="predicted"/>
<evidence type="ECO:0000313" key="3">
    <source>
        <dbReference type="RefSeq" id="XP_006812200.1"/>
    </source>
</evidence>
<reference evidence="3" key="1">
    <citation type="submission" date="2025-08" db="UniProtKB">
        <authorList>
            <consortium name="RefSeq"/>
        </authorList>
    </citation>
    <scope>IDENTIFICATION</scope>
    <source>
        <tissue evidence="3">Testes</tissue>
    </source>
</reference>
<organism evidence="2 3">
    <name type="scientific">Saccoglossus kowalevskii</name>
    <name type="common">Acorn worm</name>
    <dbReference type="NCBI Taxonomy" id="10224"/>
    <lineage>
        <taxon>Eukaryota</taxon>
        <taxon>Metazoa</taxon>
        <taxon>Hemichordata</taxon>
        <taxon>Enteropneusta</taxon>
        <taxon>Harrimaniidae</taxon>
        <taxon>Saccoglossus</taxon>
    </lineage>
</organism>
<dbReference type="RefSeq" id="XP_006812200.1">
    <property type="nucleotide sequence ID" value="XM_006812137.1"/>
</dbReference>
<feature type="compositionally biased region" description="Polar residues" evidence="1">
    <location>
        <begin position="107"/>
        <end position="118"/>
    </location>
</feature>
<protein>
    <submittedName>
        <fullName evidence="3">Serine/arginine repetitive matrix protein 1-like</fullName>
    </submittedName>
</protein>
<feature type="compositionally biased region" description="Basic and acidic residues" evidence="1">
    <location>
        <begin position="96"/>
        <end position="106"/>
    </location>
</feature>
<dbReference type="Proteomes" id="UP000694865">
    <property type="component" value="Unplaced"/>
</dbReference>
<feature type="region of interest" description="Disordered" evidence="1">
    <location>
        <begin position="1"/>
        <end position="380"/>
    </location>
</feature>
<feature type="compositionally biased region" description="Low complexity" evidence="1">
    <location>
        <begin position="315"/>
        <end position="324"/>
    </location>
</feature>